<keyword evidence="1" id="KW-0540">Nuclease</keyword>
<dbReference type="PANTHER" id="PTHR13620:SF121">
    <property type="entry name" value="EMB|CAB82946.1-RELATED"/>
    <property type="match status" value="1"/>
</dbReference>
<dbReference type="Gene3D" id="3.30.420.10">
    <property type="entry name" value="Ribonuclease H-like superfamily/Ribonuclease H"/>
    <property type="match status" value="1"/>
</dbReference>
<evidence type="ECO:0000256" key="2">
    <source>
        <dbReference type="ARBA" id="ARBA00022801"/>
    </source>
</evidence>
<evidence type="ECO:0000256" key="1">
    <source>
        <dbReference type="ARBA" id="ARBA00022722"/>
    </source>
</evidence>
<protein>
    <recommendedName>
        <fullName evidence="6">3'-5' exonuclease domain-containing protein</fullName>
    </recommendedName>
</protein>
<dbReference type="GO" id="GO:0005634">
    <property type="term" value="C:nucleus"/>
    <property type="evidence" value="ECO:0007669"/>
    <property type="project" value="TreeGrafter"/>
</dbReference>
<keyword evidence="2" id="KW-0378">Hydrolase</keyword>
<dbReference type="InterPro" id="IPR012337">
    <property type="entry name" value="RNaseH-like_sf"/>
</dbReference>
<dbReference type="GO" id="GO:0003676">
    <property type="term" value="F:nucleic acid binding"/>
    <property type="evidence" value="ECO:0007669"/>
    <property type="project" value="InterPro"/>
</dbReference>
<dbReference type="GO" id="GO:0008408">
    <property type="term" value="F:3'-5' exonuclease activity"/>
    <property type="evidence" value="ECO:0007669"/>
    <property type="project" value="TreeGrafter"/>
</dbReference>
<dbReference type="GO" id="GO:0005737">
    <property type="term" value="C:cytoplasm"/>
    <property type="evidence" value="ECO:0007669"/>
    <property type="project" value="TreeGrafter"/>
</dbReference>
<feature type="compositionally biased region" description="Gly residues" evidence="3">
    <location>
        <begin position="77"/>
        <end position="91"/>
    </location>
</feature>
<evidence type="ECO:0000313" key="5">
    <source>
        <dbReference type="Proteomes" id="UP000636709"/>
    </source>
</evidence>
<gene>
    <name evidence="4" type="ORF">HU200_056782</name>
</gene>
<name>A0A835E3J8_9POAL</name>
<sequence length="239" mass="25343">MRPRSAATCRMPRAAIQSGHAYLSVSTFRFGSIEIAATVTRDAAVADAWVRGVRASHPRSAPLVVGLDCKWNKQRPGTGGGGSRGGGGGGPTPAWMAPRAAVLQLYAGGGAGCLVLQLLYLARIPDALRGFLGDPRVRFVGVGVVAAARRMAADHGLVCETPVDLEGLCDDYLGLVGVGSRRLGLKEYAKEMLDLNVQKAEGIAMSDWEKPVLEMPQIGYACVDAYVSYRLGERVLFGR</sequence>
<dbReference type="EMBL" id="JACEFO010002392">
    <property type="protein sequence ID" value="KAF8661825.1"/>
    <property type="molecule type" value="Genomic_DNA"/>
</dbReference>
<organism evidence="4 5">
    <name type="scientific">Digitaria exilis</name>
    <dbReference type="NCBI Taxonomy" id="1010633"/>
    <lineage>
        <taxon>Eukaryota</taxon>
        <taxon>Viridiplantae</taxon>
        <taxon>Streptophyta</taxon>
        <taxon>Embryophyta</taxon>
        <taxon>Tracheophyta</taxon>
        <taxon>Spermatophyta</taxon>
        <taxon>Magnoliopsida</taxon>
        <taxon>Liliopsida</taxon>
        <taxon>Poales</taxon>
        <taxon>Poaceae</taxon>
        <taxon>PACMAD clade</taxon>
        <taxon>Panicoideae</taxon>
        <taxon>Panicodae</taxon>
        <taxon>Paniceae</taxon>
        <taxon>Anthephorinae</taxon>
        <taxon>Digitaria</taxon>
    </lineage>
</organism>
<accession>A0A835E3J8</accession>
<keyword evidence="5" id="KW-1185">Reference proteome</keyword>
<dbReference type="InterPro" id="IPR051132">
    <property type="entry name" value="3-5_Exonuclease_domain"/>
</dbReference>
<dbReference type="SUPFAM" id="SSF53098">
    <property type="entry name" value="Ribonuclease H-like"/>
    <property type="match status" value="1"/>
</dbReference>
<evidence type="ECO:0008006" key="6">
    <source>
        <dbReference type="Google" id="ProtNLM"/>
    </source>
</evidence>
<dbReference type="PANTHER" id="PTHR13620">
    <property type="entry name" value="3-5 EXONUCLEASE"/>
    <property type="match status" value="1"/>
</dbReference>
<dbReference type="InterPro" id="IPR036397">
    <property type="entry name" value="RNaseH_sf"/>
</dbReference>
<evidence type="ECO:0000313" key="4">
    <source>
        <dbReference type="EMBL" id="KAF8661825.1"/>
    </source>
</evidence>
<reference evidence="4" key="1">
    <citation type="submission" date="2020-07" db="EMBL/GenBank/DDBJ databases">
        <title>Genome sequence and genetic diversity analysis of an under-domesticated orphan crop, white fonio (Digitaria exilis).</title>
        <authorList>
            <person name="Bennetzen J.L."/>
            <person name="Chen S."/>
            <person name="Ma X."/>
            <person name="Wang X."/>
            <person name="Yssel A.E.J."/>
            <person name="Chaluvadi S.R."/>
            <person name="Johnson M."/>
            <person name="Gangashetty P."/>
            <person name="Hamidou F."/>
            <person name="Sanogo M.D."/>
            <person name="Zwaenepoel A."/>
            <person name="Wallace J."/>
            <person name="Van De Peer Y."/>
            <person name="Van Deynze A."/>
        </authorList>
    </citation>
    <scope>NUCLEOTIDE SEQUENCE</scope>
    <source>
        <tissue evidence="4">Leaves</tissue>
    </source>
</reference>
<comment type="caution">
    <text evidence="4">The sequence shown here is derived from an EMBL/GenBank/DDBJ whole genome shotgun (WGS) entry which is preliminary data.</text>
</comment>
<evidence type="ECO:0000256" key="3">
    <source>
        <dbReference type="SAM" id="MobiDB-lite"/>
    </source>
</evidence>
<feature type="region of interest" description="Disordered" evidence="3">
    <location>
        <begin position="72"/>
        <end position="91"/>
    </location>
</feature>
<dbReference type="OrthoDB" id="446462at2759"/>
<dbReference type="AlphaFoldDB" id="A0A835E3J8"/>
<proteinExistence type="predicted"/>
<dbReference type="Proteomes" id="UP000636709">
    <property type="component" value="Unassembled WGS sequence"/>
</dbReference>